<name>A0A0M0HUH1_9VIBR</name>
<dbReference type="EC" id="2.5.1.25" evidence="1"/>
<evidence type="ECO:0000313" key="7">
    <source>
        <dbReference type="Proteomes" id="UP000037530"/>
    </source>
</evidence>
<organism evidence="6 7">
    <name type="scientific">Vibrio hepatarius</name>
    <dbReference type="NCBI Taxonomy" id="171383"/>
    <lineage>
        <taxon>Bacteria</taxon>
        <taxon>Pseudomonadati</taxon>
        <taxon>Pseudomonadota</taxon>
        <taxon>Gammaproteobacteria</taxon>
        <taxon>Vibrionales</taxon>
        <taxon>Vibrionaceae</taxon>
        <taxon>Vibrio</taxon>
        <taxon>Vibrio oreintalis group</taxon>
    </lineage>
</organism>
<protein>
    <recommendedName>
        <fullName evidence="1">tRNA-uridine aminocarboxypropyltransferase</fullName>
        <ecNumber evidence="1">2.5.1.25</ecNumber>
    </recommendedName>
</protein>
<dbReference type="InterPro" id="IPR005636">
    <property type="entry name" value="DTW"/>
</dbReference>
<keyword evidence="4" id="KW-0819">tRNA processing</keyword>
<keyword evidence="2" id="KW-0808">Transferase</keyword>
<reference evidence="7" key="1">
    <citation type="submission" date="2015-08" db="EMBL/GenBank/DDBJ databases">
        <title>Vibrio galatheae sp. nov., a novel member of the Vibrionaceae family isolated from the Solomon Islands.</title>
        <authorList>
            <person name="Giubergia S."/>
            <person name="Machado H."/>
            <person name="Mateiu R.V."/>
            <person name="Gram L."/>
        </authorList>
    </citation>
    <scope>NUCLEOTIDE SEQUENCE [LARGE SCALE GENOMIC DNA]</scope>
    <source>
        <strain evidence="7">DSM 19134</strain>
    </source>
</reference>
<evidence type="ECO:0000256" key="4">
    <source>
        <dbReference type="ARBA" id="ARBA00022694"/>
    </source>
</evidence>
<dbReference type="InterPro" id="IPR039262">
    <property type="entry name" value="DTWD2/TAPT"/>
</dbReference>
<sequence>MSDNTQCPGCGLKFNCVCTHLPTLTVAAHFALLTHENELSRDTNTGQWLLKVVASSSKHIWHRKQPCPALLSLLDDENYAAYLLFPGDESVSVTTAQQTSLADNKQPLFIVLDGTWQEAKKMLRKSVWLQSLPLVHIKPQQESQYQLRRNQSAGHLCTLEVGAEIIRELGNKQDSTRLLTFFSHYMNVFQADKSGHLYAGESLNRSI</sequence>
<dbReference type="OrthoDB" id="370626at2"/>
<dbReference type="GO" id="GO:0008033">
    <property type="term" value="P:tRNA processing"/>
    <property type="evidence" value="ECO:0007669"/>
    <property type="project" value="UniProtKB-KW"/>
</dbReference>
<dbReference type="STRING" id="171383.AKJ31_20610"/>
<keyword evidence="3" id="KW-0949">S-adenosyl-L-methionine</keyword>
<dbReference type="AlphaFoldDB" id="A0A0M0HUH1"/>
<dbReference type="PANTHER" id="PTHR21392:SF1">
    <property type="entry name" value="TRNA-URIDINE AMINOCARBOXYPROPYLTRANSFERASE"/>
    <property type="match status" value="1"/>
</dbReference>
<evidence type="ECO:0000313" key="6">
    <source>
        <dbReference type="EMBL" id="KOO05736.1"/>
    </source>
</evidence>
<dbReference type="PATRIC" id="fig|171383.3.peg.4211"/>
<comment type="caution">
    <text evidence="6">The sequence shown here is derived from an EMBL/GenBank/DDBJ whole genome shotgun (WGS) entry which is preliminary data.</text>
</comment>
<accession>A0A0M0HUH1</accession>
<dbReference type="Pfam" id="PF03942">
    <property type="entry name" value="DTW"/>
    <property type="match status" value="1"/>
</dbReference>
<dbReference type="RefSeq" id="WP_053410915.1">
    <property type="nucleotide sequence ID" value="NZ_DAIPHI010000110.1"/>
</dbReference>
<evidence type="ECO:0000259" key="5">
    <source>
        <dbReference type="SMART" id="SM01144"/>
    </source>
</evidence>
<dbReference type="GO" id="GO:0016432">
    <property type="term" value="F:tRNA-uridine aminocarboxypropyltransferase activity"/>
    <property type="evidence" value="ECO:0007669"/>
    <property type="project" value="UniProtKB-EC"/>
</dbReference>
<feature type="domain" description="DTW" evidence="5">
    <location>
        <begin position="3"/>
        <end position="194"/>
    </location>
</feature>
<dbReference type="PANTHER" id="PTHR21392">
    <property type="entry name" value="TRNA-URIDINE AMINOCARBOXYPROPYLTRANSFERASE 2"/>
    <property type="match status" value="1"/>
</dbReference>
<evidence type="ECO:0000256" key="3">
    <source>
        <dbReference type="ARBA" id="ARBA00022691"/>
    </source>
</evidence>
<dbReference type="SMART" id="SM01144">
    <property type="entry name" value="DTW"/>
    <property type="match status" value="1"/>
</dbReference>
<dbReference type="EMBL" id="LHPI01000031">
    <property type="protein sequence ID" value="KOO05736.1"/>
    <property type="molecule type" value="Genomic_DNA"/>
</dbReference>
<gene>
    <name evidence="6" type="ORF">AKJ31_20610</name>
</gene>
<proteinExistence type="predicted"/>
<evidence type="ECO:0000256" key="1">
    <source>
        <dbReference type="ARBA" id="ARBA00012386"/>
    </source>
</evidence>
<evidence type="ECO:0000256" key="2">
    <source>
        <dbReference type="ARBA" id="ARBA00022679"/>
    </source>
</evidence>
<keyword evidence="7" id="KW-1185">Reference proteome</keyword>
<dbReference type="Proteomes" id="UP000037530">
    <property type="component" value="Unassembled WGS sequence"/>
</dbReference>